<dbReference type="PANTHER" id="PTHR43026:SF1">
    <property type="entry name" value="2-HYDROXYACID DEHYDROGENASE HOMOLOG 1-RELATED"/>
    <property type="match status" value="1"/>
</dbReference>
<dbReference type="GO" id="GO:0008720">
    <property type="term" value="F:D-lactate dehydrogenase (NAD+) activity"/>
    <property type="evidence" value="ECO:0007669"/>
    <property type="project" value="TreeGrafter"/>
</dbReference>
<evidence type="ECO:0000256" key="1">
    <source>
        <dbReference type="ARBA" id="ARBA00005854"/>
    </source>
</evidence>
<dbReference type="GO" id="GO:0051287">
    <property type="term" value="F:NAD binding"/>
    <property type="evidence" value="ECO:0007669"/>
    <property type="project" value="InterPro"/>
</dbReference>
<comment type="similarity">
    <text evidence="1">Belongs to the D-isomer specific 2-hydroxyacid dehydrogenase family.</text>
</comment>
<evidence type="ECO:0000259" key="3">
    <source>
        <dbReference type="Pfam" id="PF02826"/>
    </source>
</evidence>
<evidence type="ECO:0000313" key="4">
    <source>
        <dbReference type="EMBL" id="VFU11835.1"/>
    </source>
</evidence>
<keyword evidence="4" id="KW-0560">Oxidoreductase</keyword>
<dbReference type="EMBL" id="CAADRM010000020">
    <property type="protein sequence ID" value="VFU11835.1"/>
    <property type="molecule type" value="Genomic_DNA"/>
</dbReference>
<name>A0A485LVP8_9ZZZZ</name>
<sequence>MSDQPAKFDVFFFEAFAEETQSLKRLLSPDVRAGFTHHTVQECSFSTPPSPLISIRTQSVIPPGWAGLLQGILTRSTGYDHVNRFRVETGSCLPAGYLPRYCSRAVAEQALLLWMALLRKLKLQMRKLERFERDGLTGGECLGRTLLVVGVGNIGSEICRLGRALGMEVLGVDIIRKHQDVRYVDIDEGIAQADVIVCAMNLTPENRGYFRYELLKRARRGAVFVNIARGELSPHRDLLRLLDEGYLGGAALDVYENESRLAVGLRSGVPADDEDVRTCLELRKRENVILTPHNAFNTAEALERKAGQSVEQVERFLKDNTFLWQVPLPGASG</sequence>
<evidence type="ECO:0000256" key="2">
    <source>
        <dbReference type="ARBA" id="ARBA00023027"/>
    </source>
</evidence>
<keyword evidence="2" id="KW-0520">NAD</keyword>
<gene>
    <name evidence="4" type="ORF">SCFA_1160007</name>
</gene>
<dbReference type="InterPro" id="IPR006140">
    <property type="entry name" value="D-isomer_DH_NAD-bd"/>
</dbReference>
<dbReference type="Pfam" id="PF02826">
    <property type="entry name" value="2-Hacid_dh_C"/>
    <property type="match status" value="1"/>
</dbReference>
<dbReference type="AlphaFoldDB" id="A0A485LVP8"/>
<accession>A0A485LVP8</accession>
<dbReference type="EC" id="1.1.1.-" evidence="4"/>
<dbReference type="Gene3D" id="3.40.50.720">
    <property type="entry name" value="NAD(P)-binding Rossmann-like Domain"/>
    <property type="match status" value="2"/>
</dbReference>
<proteinExistence type="inferred from homology"/>
<feature type="domain" description="D-isomer specific 2-hydroxyacid dehydrogenase NAD-binding" evidence="3">
    <location>
        <begin position="113"/>
        <end position="295"/>
    </location>
</feature>
<protein>
    <submittedName>
        <fullName evidence="4">D-2-hydroxyisocaproate dehydrogenase</fullName>
        <ecNumber evidence="4">1.1.1.-</ecNumber>
    </submittedName>
</protein>
<reference evidence="4" key="1">
    <citation type="submission" date="2019-03" db="EMBL/GenBank/DDBJ databases">
        <authorList>
            <person name="Hao L."/>
        </authorList>
    </citation>
    <scope>NUCLEOTIDE SEQUENCE</scope>
</reference>
<organism evidence="4">
    <name type="scientific">anaerobic digester metagenome</name>
    <dbReference type="NCBI Taxonomy" id="1263854"/>
    <lineage>
        <taxon>unclassified sequences</taxon>
        <taxon>metagenomes</taxon>
        <taxon>ecological metagenomes</taxon>
    </lineage>
</organism>
<dbReference type="InterPro" id="IPR058205">
    <property type="entry name" value="D-LDH-like"/>
</dbReference>
<dbReference type="InterPro" id="IPR036291">
    <property type="entry name" value="NAD(P)-bd_dom_sf"/>
</dbReference>
<dbReference type="PANTHER" id="PTHR43026">
    <property type="entry name" value="2-HYDROXYACID DEHYDROGENASE HOMOLOG 1-RELATED"/>
    <property type="match status" value="1"/>
</dbReference>
<dbReference type="SUPFAM" id="SSF51735">
    <property type="entry name" value="NAD(P)-binding Rossmann-fold domains"/>
    <property type="match status" value="1"/>
</dbReference>